<dbReference type="InterPro" id="IPR036397">
    <property type="entry name" value="RNaseH_sf"/>
</dbReference>
<dbReference type="Proteomes" id="UP001454036">
    <property type="component" value="Unassembled WGS sequence"/>
</dbReference>
<dbReference type="CDD" id="cd06127">
    <property type="entry name" value="DEDDh"/>
    <property type="match status" value="1"/>
</dbReference>
<protein>
    <submittedName>
        <fullName evidence="8">DNA metabolism protein</fullName>
    </submittedName>
</protein>
<accession>A0AAV3P9S2</accession>
<reference evidence="8 9" key="1">
    <citation type="submission" date="2024-01" db="EMBL/GenBank/DDBJ databases">
        <title>The complete chloroplast genome sequence of Lithospermum erythrorhizon: insights into the phylogenetic relationship among Boraginaceae species and the maternal lineages of purple gromwells.</title>
        <authorList>
            <person name="Okada T."/>
            <person name="Watanabe K."/>
        </authorList>
    </citation>
    <scope>NUCLEOTIDE SEQUENCE [LARGE SCALE GENOMIC DNA]</scope>
</reference>
<dbReference type="Pfam" id="PF00929">
    <property type="entry name" value="RNase_T"/>
    <property type="match status" value="1"/>
</dbReference>
<proteinExistence type="predicted"/>
<feature type="compositionally biased region" description="Polar residues" evidence="6">
    <location>
        <begin position="261"/>
        <end position="272"/>
    </location>
</feature>
<dbReference type="SMART" id="SM00479">
    <property type="entry name" value="EXOIII"/>
    <property type="match status" value="1"/>
</dbReference>
<keyword evidence="5" id="KW-0460">Magnesium</keyword>
<evidence type="ECO:0000256" key="2">
    <source>
        <dbReference type="ARBA" id="ARBA00022723"/>
    </source>
</evidence>
<keyword evidence="2" id="KW-0479">Metal-binding</keyword>
<dbReference type="FunFam" id="3.30.420.10:FF:000040">
    <property type="entry name" value="Exonuclease family protein"/>
    <property type="match status" value="1"/>
</dbReference>
<dbReference type="GO" id="GO:0008408">
    <property type="term" value="F:3'-5' exonuclease activity"/>
    <property type="evidence" value="ECO:0007669"/>
    <property type="project" value="TreeGrafter"/>
</dbReference>
<comment type="caution">
    <text evidence="8">The sequence shown here is derived from an EMBL/GenBank/DDBJ whole genome shotgun (WGS) entry which is preliminary data.</text>
</comment>
<keyword evidence="4" id="KW-0540">Nuclease</keyword>
<dbReference type="InterPro" id="IPR013520">
    <property type="entry name" value="Ribonucl_H"/>
</dbReference>
<evidence type="ECO:0000256" key="5">
    <source>
        <dbReference type="ARBA" id="ARBA00022842"/>
    </source>
</evidence>
<evidence type="ECO:0000256" key="6">
    <source>
        <dbReference type="SAM" id="MobiDB-lite"/>
    </source>
</evidence>
<dbReference type="GO" id="GO:0046872">
    <property type="term" value="F:metal ion binding"/>
    <property type="evidence" value="ECO:0007669"/>
    <property type="project" value="UniProtKB-KW"/>
</dbReference>
<dbReference type="PANTHER" id="PTHR30231:SF26">
    <property type="entry name" value="PROTEIN NEN4"/>
    <property type="match status" value="1"/>
</dbReference>
<name>A0AAV3P9S2_LITER</name>
<evidence type="ECO:0000313" key="9">
    <source>
        <dbReference type="Proteomes" id="UP001454036"/>
    </source>
</evidence>
<keyword evidence="3" id="KW-0378">Hydrolase</keyword>
<organism evidence="8 9">
    <name type="scientific">Lithospermum erythrorhizon</name>
    <name type="common">Purple gromwell</name>
    <name type="synonym">Lithospermum officinale var. erythrorhizon</name>
    <dbReference type="NCBI Taxonomy" id="34254"/>
    <lineage>
        <taxon>Eukaryota</taxon>
        <taxon>Viridiplantae</taxon>
        <taxon>Streptophyta</taxon>
        <taxon>Embryophyta</taxon>
        <taxon>Tracheophyta</taxon>
        <taxon>Spermatophyta</taxon>
        <taxon>Magnoliopsida</taxon>
        <taxon>eudicotyledons</taxon>
        <taxon>Gunneridae</taxon>
        <taxon>Pentapetalae</taxon>
        <taxon>asterids</taxon>
        <taxon>lamiids</taxon>
        <taxon>Boraginales</taxon>
        <taxon>Boraginaceae</taxon>
        <taxon>Boraginoideae</taxon>
        <taxon>Lithospermeae</taxon>
        <taxon>Lithospermum</taxon>
    </lineage>
</organism>
<sequence>MKNILGLSVDFSHPFIFHHLYPQMIIDPTIESCSVLSEIRKMSIFNSINAQKPTEIVFFDLETNVPRKTGQKFWILEFGAIVVCPRKLVELESYCTLIRPGDLSVAALRPSRIDGITREAVADAPSFEEVADQIFSILDGRIWAGHNIQRFDCVRLKAAFAEIGKSPPVPIGMIDSLGILSEKFGKRAGNMKMASLATYFGLGKQKHRSLDDVRMNLEVLKHCATVLFLESSLPNMLDWRLHGSPNVTTRSRKSLEPSFPSALQNQSQSNPRSGRVINNPCKEGTICRKSPSSTTSLSYQRTVPYTTKESLRRMTTRVKDILCRAQSNKPLNNFFRHSHSLLR</sequence>
<dbReference type="Gene3D" id="3.30.420.10">
    <property type="entry name" value="Ribonuclease H-like superfamily/Ribonuclease H"/>
    <property type="match status" value="1"/>
</dbReference>
<evidence type="ECO:0000313" key="8">
    <source>
        <dbReference type="EMBL" id="GAA0147471.1"/>
    </source>
</evidence>
<gene>
    <name evidence="8" type="ORF">LIER_07159</name>
</gene>
<keyword evidence="9" id="KW-1185">Reference proteome</keyword>
<dbReference type="EMBL" id="BAABME010001084">
    <property type="protein sequence ID" value="GAA0147471.1"/>
    <property type="molecule type" value="Genomic_DNA"/>
</dbReference>
<dbReference type="InterPro" id="IPR012337">
    <property type="entry name" value="RNaseH-like_sf"/>
</dbReference>
<feature type="domain" description="Exonuclease" evidence="7">
    <location>
        <begin position="55"/>
        <end position="229"/>
    </location>
</feature>
<evidence type="ECO:0000259" key="7">
    <source>
        <dbReference type="SMART" id="SM00479"/>
    </source>
</evidence>
<evidence type="ECO:0000256" key="3">
    <source>
        <dbReference type="ARBA" id="ARBA00022801"/>
    </source>
</evidence>
<evidence type="ECO:0000256" key="1">
    <source>
        <dbReference type="ARBA" id="ARBA00001946"/>
    </source>
</evidence>
<evidence type="ECO:0000256" key="4">
    <source>
        <dbReference type="ARBA" id="ARBA00022839"/>
    </source>
</evidence>
<dbReference type="AlphaFoldDB" id="A0AAV3P9S2"/>
<comment type="cofactor">
    <cofactor evidence="1">
        <name>Mg(2+)</name>
        <dbReference type="ChEBI" id="CHEBI:18420"/>
    </cofactor>
</comment>
<feature type="compositionally biased region" description="Polar residues" evidence="6">
    <location>
        <begin position="290"/>
        <end position="301"/>
    </location>
</feature>
<dbReference type="SUPFAM" id="SSF53098">
    <property type="entry name" value="Ribonuclease H-like"/>
    <property type="match status" value="1"/>
</dbReference>
<dbReference type="GO" id="GO:0003676">
    <property type="term" value="F:nucleic acid binding"/>
    <property type="evidence" value="ECO:0007669"/>
    <property type="project" value="InterPro"/>
</dbReference>
<feature type="region of interest" description="Disordered" evidence="6">
    <location>
        <begin position="247"/>
        <end position="301"/>
    </location>
</feature>
<keyword evidence="4" id="KW-0269">Exonuclease</keyword>
<dbReference type="PANTHER" id="PTHR30231">
    <property type="entry name" value="DNA POLYMERASE III SUBUNIT EPSILON"/>
    <property type="match status" value="1"/>
</dbReference>